<evidence type="ECO:0000313" key="2">
    <source>
        <dbReference type="Proteomes" id="UP000828048"/>
    </source>
</evidence>
<name>A0ACB7XKR9_9ERIC</name>
<evidence type="ECO:0000313" key="1">
    <source>
        <dbReference type="EMBL" id="KAH7841331.1"/>
    </source>
</evidence>
<keyword evidence="2" id="KW-1185">Reference proteome</keyword>
<comment type="caution">
    <text evidence="1">The sequence shown here is derived from an EMBL/GenBank/DDBJ whole genome shotgun (WGS) entry which is preliminary data.</text>
</comment>
<protein>
    <submittedName>
        <fullName evidence="1">Uncharacterized protein</fullName>
    </submittedName>
</protein>
<reference evidence="1 2" key="1">
    <citation type="journal article" date="2021" name="Hortic Res">
        <title>High-quality reference genome and annotation aids understanding of berry development for evergreen blueberry (Vaccinium darrowii).</title>
        <authorList>
            <person name="Yu J."/>
            <person name="Hulse-Kemp A.M."/>
            <person name="Babiker E."/>
            <person name="Staton M."/>
        </authorList>
    </citation>
    <scope>NUCLEOTIDE SEQUENCE [LARGE SCALE GENOMIC DNA]</scope>
    <source>
        <strain evidence="2">cv. NJ 8807/NJ 8810</strain>
        <tissue evidence="1">Young leaf</tissue>
    </source>
</reference>
<dbReference type="Proteomes" id="UP000828048">
    <property type="component" value="Chromosome 10"/>
</dbReference>
<proteinExistence type="predicted"/>
<gene>
    <name evidence="1" type="ORF">Vadar_028501</name>
</gene>
<organism evidence="1 2">
    <name type="scientific">Vaccinium darrowii</name>
    <dbReference type="NCBI Taxonomy" id="229202"/>
    <lineage>
        <taxon>Eukaryota</taxon>
        <taxon>Viridiplantae</taxon>
        <taxon>Streptophyta</taxon>
        <taxon>Embryophyta</taxon>
        <taxon>Tracheophyta</taxon>
        <taxon>Spermatophyta</taxon>
        <taxon>Magnoliopsida</taxon>
        <taxon>eudicotyledons</taxon>
        <taxon>Gunneridae</taxon>
        <taxon>Pentapetalae</taxon>
        <taxon>asterids</taxon>
        <taxon>Ericales</taxon>
        <taxon>Ericaceae</taxon>
        <taxon>Vaccinioideae</taxon>
        <taxon>Vaccinieae</taxon>
        <taxon>Vaccinium</taxon>
    </lineage>
</organism>
<dbReference type="EMBL" id="CM037160">
    <property type="protein sequence ID" value="KAH7841331.1"/>
    <property type="molecule type" value="Genomic_DNA"/>
</dbReference>
<accession>A0ACB7XKR9</accession>
<sequence length="453" mass="50876">MDSKQSSPKKVLMLPWLAQGHITPFLELAKKLSTKNFHISICSTPINLTSMQHRITETQSLSIKLVPLHLPQLPELPPHHHTTNGLPPHLLPTLKDAFDSASAEFSKIVQTLSPDLVIYDFLQPWAPTIALEYKIPAVEFLITGAAVVLSFFSLLAKPDVELPFPELQLMLQSFLKAHPKMATAEDGRGDMISILECLKKSCKMILVNTFKELEGKYLDCLPIFIEKKIVPVGPLVQEIDDENKDSEIMQWLNTKDELSTVFVSFGSENFLSKEEREELAHGLELSGINFIWVVRFPMGEGPKVEESVPVEFLDRIGERGLIVEDWAPQAQILAHSSTGGFVSHCGWNSTLESLKFGVPIITMPLKYDQPINGKVVEAVGVGVEVKRDVNGRLNRENIAQVIRKVVKDESGVEVRTKAREFREIIRMNGEKDIDGHIEELVQLCNEGKWFENC</sequence>